<evidence type="ECO:0000259" key="8">
    <source>
        <dbReference type="Pfam" id="PF02687"/>
    </source>
</evidence>
<dbReference type="PANTHER" id="PTHR30572">
    <property type="entry name" value="MEMBRANE COMPONENT OF TRANSPORTER-RELATED"/>
    <property type="match status" value="1"/>
</dbReference>
<name>A0A927K666_9ACTN</name>
<dbReference type="RefSeq" id="WP_192140071.1">
    <property type="nucleotide sequence ID" value="NZ_JACYXZ010000001.1"/>
</dbReference>
<keyword evidence="5 7" id="KW-0472">Membrane</keyword>
<feature type="domain" description="ABC3 transporter permease C-terminal" evidence="8">
    <location>
        <begin position="274"/>
        <end position="395"/>
    </location>
</feature>
<evidence type="ECO:0000256" key="6">
    <source>
        <dbReference type="ARBA" id="ARBA00038076"/>
    </source>
</evidence>
<feature type="transmembrane region" description="Helical" evidence="7">
    <location>
        <begin position="496"/>
        <end position="515"/>
    </location>
</feature>
<dbReference type="EMBL" id="JACYXZ010000001">
    <property type="protein sequence ID" value="MBD8868435.1"/>
    <property type="molecule type" value="Genomic_DNA"/>
</dbReference>
<comment type="similarity">
    <text evidence="6">Belongs to the ABC-4 integral membrane protein family.</text>
</comment>
<evidence type="ECO:0000256" key="3">
    <source>
        <dbReference type="ARBA" id="ARBA00022692"/>
    </source>
</evidence>
<comment type="caution">
    <text evidence="10">The sequence shown here is derived from an EMBL/GenBank/DDBJ whole genome shotgun (WGS) entry which is preliminary data.</text>
</comment>
<feature type="transmembrane region" description="Helical" evidence="7">
    <location>
        <begin position="369"/>
        <end position="387"/>
    </location>
</feature>
<organism evidence="10 11">
    <name type="scientific">Nocardioides donggukensis</name>
    <dbReference type="NCBI Taxonomy" id="2774019"/>
    <lineage>
        <taxon>Bacteria</taxon>
        <taxon>Bacillati</taxon>
        <taxon>Actinomycetota</taxon>
        <taxon>Actinomycetes</taxon>
        <taxon>Propionibacteriales</taxon>
        <taxon>Nocardioidaceae</taxon>
        <taxon>Nocardioides</taxon>
    </lineage>
</organism>
<feature type="transmembrane region" description="Helical" evidence="7">
    <location>
        <begin position="722"/>
        <end position="747"/>
    </location>
</feature>
<evidence type="ECO:0000259" key="9">
    <source>
        <dbReference type="Pfam" id="PF12704"/>
    </source>
</evidence>
<feature type="transmembrane region" description="Helical" evidence="7">
    <location>
        <begin position="815"/>
        <end position="834"/>
    </location>
</feature>
<accession>A0A927K666</accession>
<comment type="subcellular location">
    <subcellularLocation>
        <location evidence="1">Cell membrane</location>
        <topology evidence="1">Multi-pass membrane protein</topology>
    </subcellularLocation>
</comment>
<dbReference type="GO" id="GO:0022857">
    <property type="term" value="F:transmembrane transporter activity"/>
    <property type="evidence" value="ECO:0007669"/>
    <property type="project" value="TreeGrafter"/>
</dbReference>
<feature type="domain" description="ABC3 transporter permease C-terminal" evidence="8">
    <location>
        <begin position="726"/>
        <end position="840"/>
    </location>
</feature>
<feature type="transmembrane region" description="Helical" evidence="7">
    <location>
        <begin position="768"/>
        <end position="795"/>
    </location>
</feature>
<evidence type="ECO:0000256" key="4">
    <source>
        <dbReference type="ARBA" id="ARBA00022989"/>
    </source>
</evidence>
<evidence type="ECO:0000313" key="10">
    <source>
        <dbReference type="EMBL" id="MBD8868435.1"/>
    </source>
</evidence>
<dbReference type="InterPro" id="IPR025857">
    <property type="entry name" value="MacB_PCD"/>
</dbReference>
<evidence type="ECO:0000256" key="7">
    <source>
        <dbReference type="SAM" id="Phobius"/>
    </source>
</evidence>
<feature type="domain" description="MacB-like periplasmic core" evidence="9">
    <location>
        <begin position="495"/>
        <end position="692"/>
    </location>
</feature>
<feature type="transmembrane region" description="Helical" evidence="7">
    <location>
        <begin position="318"/>
        <end position="349"/>
    </location>
</feature>
<protein>
    <submittedName>
        <fullName evidence="10">ABC transporter permease</fullName>
    </submittedName>
</protein>
<evidence type="ECO:0000256" key="2">
    <source>
        <dbReference type="ARBA" id="ARBA00022475"/>
    </source>
</evidence>
<keyword evidence="2" id="KW-1003">Cell membrane</keyword>
<keyword evidence="3 7" id="KW-0812">Transmembrane</keyword>
<evidence type="ECO:0000313" key="11">
    <source>
        <dbReference type="Proteomes" id="UP000616839"/>
    </source>
</evidence>
<feature type="transmembrane region" description="Helical" evidence="7">
    <location>
        <begin position="271"/>
        <end position="297"/>
    </location>
</feature>
<dbReference type="Proteomes" id="UP000616839">
    <property type="component" value="Unassembled WGS sequence"/>
</dbReference>
<reference evidence="10" key="1">
    <citation type="submission" date="2020-09" db="EMBL/GenBank/DDBJ databases">
        <title>Nocardioides sp. strain MJB4 16S ribosomal RNA gene Genome sequencing and assembly.</title>
        <authorList>
            <person name="Kim I."/>
        </authorList>
    </citation>
    <scope>NUCLEOTIDE SEQUENCE</scope>
    <source>
        <strain evidence="10">MJB4</strain>
    </source>
</reference>
<feature type="transmembrane region" description="Helical" evidence="7">
    <location>
        <begin position="439"/>
        <end position="462"/>
    </location>
</feature>
<evidence type="ECO:0000256" key="1">
    <source>
        <dbReference type="ARBA" id="ARBA00004651"/>
    </source>
</evidence>
<dbReference type="PANTHER" id="PTHR30572:SF4">
    <property type="entry name" value="ABC TRANSPORTER PERMEASE YTRF"/>
    <property type="match status" value="1"/>
</dbReference>
<dbReference type="Pfam" id="PF02687">
    <property type="entry name" value="FtsX"/>
    <property type="match status" value="2"/>
</dbReference>
<dbReference type="InterPro" id="IPR003838">
    <property type="entry name" value="ABC3_permease_C"/>
</dbReference>
<feature type="domain" description="MacB-like periplasmic core" evidence="9">
    <location>
        <begin position="17"/>
        <end position="239"/>
    </location>
</feature>
<dbReference type="Pfam" id="PF12704">
    <property type="entry name" value="MacB_PCD"/>
    <property type="match status" value="2"/>
</dbReference>
<feature type="transmembrane region" description="Helical" evidence="7">
    <location>
        <begin position="414"/>
        <end position="433"/>
    </location>
</feature>
<proteinExistence type="inferred from homology"/>
<gene>
    <name evidence="10" type="ORF">IE331_02260</name>
</gene>
<dbReference type="AlphaFoldDB" id="A0A927K666"/>
<keyword evidence="11" id="KW-1185">Reference proteome</keyword>
<sequence>MFRAALRSLLGRKLRLLMSTFAIVLGVGFVAGTLIFSDTLSRSFTAIFASSVGDVVVRPEGGPVGEGGPSTVTIPATLTQDLAAVEGAARADGNVEAFGVFVIDADGKPIGGAGPPALAGNWTDAPAGNGLTSLVITEGREPEGPGEVVLDAKTAEKSGYDLGDDVSLVTAFQQAELSPTLVGTADFGDGGSLNGATLAIFETGAAQDLFLGGQDAFNSYWVTAADGVSQEVLRDRVAEVLPEGVEAVTGDEAADESASQLLTAISFITTFLLIFAAISLVVGSFLIVNTFSILVAQRSRELALLRALGASRRQVRRMVLIEATVVGLVGSTLGLGLGVLLFLGIRAAFGQFGLDISGTAMVFEPRTVLAAYAVGVVVTVLAAWVPARRTSRIAPVAALRDDVALPEDTLHRRFLVGLALVAAGAVGIGLALFGSVPRAGYVLGGGTLAVLLGVAAASPVLARPFLAGTSSGYARGFGAVGTLAGQNSRRNPRRTAATASALMIGLTLCVTMAIVGSSAKASVDAAVEENFVGDFVVSNVFGVPFSPSVADRIEEDVAGVDSVTRLRFGPVEVDGEREGLLGTDPASLAETAQIEMVEGSLAELDASSVVIAEDVAEDRGVGVGDRLEVQAIGGDSTFTVAGIFAENPVLSFPLVVTLEAFADAGFQPSDNFLFVDVAAGSDREAARAAMEDIVAGNTLVSVKDQEGLAEEQRGPIDQLLTLIYGLLALALVIAVLGIVNTLALSVIERTREIGLLRAIGLSRRQLRTMIRLESVVIAVLGALLGTGLGLVFGVVLMKDLESEGLEVIAVPWGQLAAFLVVSLLVGVLAAVFPARRAGRLDVLRAIATE</sequence>
<evidence type="ECO:0000256" key="5">
    <source>
        <dbReference type="ARBA" id="ARBA00023136"/>
    </source>
</evidence>
<dbReference type="InterPro" id="IPR050250">
    <property type="entry name" value="Macrolide_Exporter_MacB"/>
</dbReference>
<feature type="transmembrane region" description="Helical" evidence="7">
    <location>
        <begin position="16"/>
        <end position="36"/>
    </location>
</feature>
<dbReference type="GO" id="GO:0005886">
    <property type="term" value="C:plasma membrane"/>
    <property type="evidence" value="ECO:0007669"/>
    <property type="project" value="UniProtKB-SubCell"/>
</dbReference>
<keyword evidence="4 7" id="KW-1133">Transmembrane helix</keyword>